<dbReference type="EMBL" id="CAJNNW010003423">
    <property type="protein sequence ID" value="CAE8645336.1"/>
    <property type="molecule type" value="Genomic_DNA"/>
</dbReference>
<dbReference type="Proteomes" id="UP000626109">
    <property type="component" value="Unassembled WGS sequence"/>
</dbReference>
<feature type="compositionally biased region" description="Pro residues" evidence="1">
    <location>
        <begin position="55"/>
        <end position="66"/>
    </location>
</feature>
<evidence type="ECO:0000256" key="1">
    <source>
        <dbReference type="SAM" id="MobiDB-lite"/>
    </source>
</evidence>
<feature type="compositionally biased region" description="Basic and acidic residues" evidence="1">
    <location>
        <begin position="12"/>
        <end position="26"/>
    </location>
</feature>
<evidence type="ECO:0000313" key="2">
    <source>
        <dbReference type="EMBL" id="CAE8645336.1"/>
    </source>
</evidence>
<gene>
    <name evidence="2" type="ORF">PGLA2088_LOCUS3824</name>
</gene>
<comment type="caution">
    <text evidence="2">The sequence shown here is derived from an EMBL/GenBank/DDBJ whole genome shotgun (WGS) entry which is preliminary data.</text>
</comment>
<reference evidence="2" key="1">
    <citation type="submission" date="2021-02" db="EMBL/GenBank/DDBJ databases">
        <authorList>
            <person name="Dougan E. K."/>
            <person name="Rhodes N."/>
            <person name="Thang M."/>
            <person name="Chan C."/>
        </authorList>
    </citation>
    <scope>NUCLEOTIDE SEQUENCE</scope>
</reference>
<name>A0A813I329_POLGL</name>
<sequence>MGNGGASALKPEAGHAKPDSTGRHPADGNVAPASLPPRPLGVWLPQQWAPVQEEPVPPPTPPPAPPRGGSSTAKTVPELDVAE</sequence>
<feature type="non-terminal residue" evidence="2">
    <location>
        <position position="83"/>
    </location>
</feature>
<feature type="region of interest" description="Disordered" evidence="1">
    <location>
        <begin position="1"/>
        <end position="83"/>
    </location>
</feature>
<organism evidence="2 3">
    <name type="scientific">Polarella glacialis</name>
    <name type="common">Dinoflagellate</name>
    <dbReference type="NCBI Taxonomy" id="89957"/>
    <lineage>
        <taxon>Eukaryota</taxon>
        <taxon>Sar</taxon>
        <taxon>Alveolata</taxon>
        <taxon>Dinophyceae</taxon>
        <taxon>Suessiales</taxon>
        <taxon>Suessiaceae</taxon>
        <taxon>Polarella</taxon>
    </lineage>
</organism>
<proteinExistence type="predicted"/>
<dbReference type="AlphaFoldDB" id="A0A813I329"/>
<evidence type="ECO:0000313" key="3">
    <source>
        <dbReference type="Proteomes" id="UP000626109"/>
    </source>
</evidence>
<feature type="compositionally biased region" description="Low complexity" evidence="1">
    <location>
        <begin position="45"/>
        <end position="54"/>
    </location>
</feature>
<accession>A0A813I329</accession>
<protein>
    <submittedName>
        <fullName evidence="2">Uncharacterized protein</fullName>
    </submittedName>
</protein>